<proteinExistence type="predicted"/>
<comment type="caution">
    <text evidence="2">The sequence shown here is derived from an EMBL/GenBank/DDBJ whole genome shotgun (WGS) entry which is preliminary data.</text>
</comment>
<gene>
    <name evidence="2" type="ORF">J2736_002166</name>
</gene>
<evidence type="ECO:0008006" key="4">
    <source>
        <dbReference type="Google" id="ProtNLM"/>
    </source>
</evidence>
<evidence type="ECO:0000256" key="1">
    <source>
        <dbReference type="SAM" id="Phobius"/>
    </source>
</evidence>
<dbReference type="RefSeq" id="WP_310226245.1">
    <property type="nucleotide sequence ID" value="NZ_JAVDSB010000002.1"/>
</dbReference>
<accession>A0ABU1NU34</accession>
<evidence type="ECO:0000313" key="3">
    <source>
        <dbReference type="Proteomes" id="UP001267290"/>
    </source>
</evidence>
<feature type="transmembrane region" description="Helical" evidence="1">
    <location>
        <begin position="64"/>
        <end position="88"/>
    </location>
</feature>
<evidence type="ECO:0000313" key="2">
    <source>
        <dbReference type="EMBL" id="MDR6550979.1"/>
    </source>
</evidence>
<protein>
    <recommendedName>
        <fullName evidence="4">DUF1772 domain-containing protein</fullName>
    </recommendedName>
</protein>
<keyword evidence="1" id="KW-0812">Transmembrane</keyword>
<keyword evidence="1" id="KW-0472">Membrane</keyword>
<feature type="transmembrane region" description="Helical" evidence="1">
    <location>
        <begin position="7"/>
        <end position="25"/>
    </location>
</feature>
<dbReference type="Proteomes" id="UP001267290">
    <property type="component" value="Unassembled WGS sequence"/>
</dbReference>
<organism evidence="2 3">
    <name type="scientific">Paenibacillus qinlingensis</name>
    <dbReference type="NCBI Taxonomy" id="1837343"/>
    <lineage>
        <taxon>Bacteria</taxon>
        <taxon>Bacillati</taxon>
        <taxon>Bacillota</taxon>
        <taxon>Bacilli</taxon>
        <taxon>Bacillales</taxon>
        <taxon>Paenibacillaceae</taxon>
        <taxon>Paenibacillus</taxon>
    </lineage>
</organism>
<dbReference type="EMBL" id="JAVDSB010000002">
    <property type="protein sequence ID" value="MDR6550979.1"/>
    <property type="molecule type" value="Genomic_DNA"/>
</dbReference>
<reference evidence="2 3" key="1">
    <citation type="submission" date="2023-07" db="EMBL/GenBank/DDBJ databases">
        <title>Sorghum-associated microbial communities from plants grown in Nebraska, USA.</title>
        <authorList>
            <person name="Schachtman D."/>
        </authorList>
    </citation>
    <scope>NUCLEOTIDE SEQUENCE [LARGE SCALE GENOMIC DNA]</scope>
    <source>
        <strain evidence="2 3">CC258</strain>
    </source>
</reference>
<keyword evidence="1" id="KW-1133">Transmembrane helix</keyword>
<sequence>MKETSDYFDYLFWGSLVLLIFTMYAKGLNKPAVVTIDEVTEQNPGYRNNANQLDNSMLEFNYKLLFRSVTFWLSFGGMVIAIMMSIAADF</sequence>
<name>A0ABU1NU34_9BACL</name>
<keyword evidence="3" id="KW-1185">Reference proteome</keyword>